<dbReference type="Proteomes" id="UP000829196">
    <property type="component" value="Unassembled WGS sequence"/>
</dbReference>
<reference evidence="3" key="1">
    <citation type="journal article" date="2022" name="Front. Genet.">
        <title>Chromosome-Scale Assembly of the Dendrobium nobile Genome Provides Insights Into the Molecular Mechanism of the Biosynthesis of the Medicinal Active Ingredient of Dendrobium.</title>
        <authorList>
            <person name="Xu Q."/>
            <person name="Niu S.-C."/>
            <person name="Li K.-L."/>
            <person name="Zheng P.-J."/>
            <person name="Zhang X.-J."/>
            <person name="Jia Y."/>
            <person name="Liu Y."/>
            <person name="Niu Y.-X."/>
            <person name="Yu L.-H."/>
            <person name="Chen D.-F."/>
            <person name="Zhang G.-Q."/>
        </authorList>
    </citation>
    <scope>NUCLEOTIDE SEQUENCE</scope>
    <source>
        <tissue evidence="3">Leaf</tissue>
    </source>
</reference>
<evidence type="ECO:0000256" key="2">
    <source>
        <dbReference type="SAM" id="Phobius"/>
    </source>
</evidence>
<keyword evidence="2" id="KW-0472">Membrane</keyword>
<dbReference type="AlphaFoldDB" id="A0A8T3BCG1"/>
<gene>
    <name evidence="3" type="ORF">KFK09_014260</name>
</gene>
<evidence type="ECO:0000256" key="1">
    <source>
        <dbReference type="SAM" id="MobiDB-lite"/>
    </source>
</evidence>
<comment type="caution">
    <text evidence="3">The sequence shown here is derived from an EMBL/GenBank/DDBJ whole genome shotgun (WGS) entry which is preliminary data.</text>
</comment>
<evidence type="ECO:0000313" key="3">
    <source>
        <dbReference type="EMBL" id="KAI0508126.1"/>
    </source>
</evidence>
<evidence type="ECO:0000313" key="4">
    <source>
        <dbReference type="Proteomes" id="UP000829196"/>
    </source>
</evidence>
<keyword evidence="2" id="KW-1133">Transmembrane helix</keyword>
<organism evidence="3 4">
    <name type="scientific">Dendrobium nobile</name>
    <name type="common">Orchid</name>
    <dbReference type="NCBI Taxonomy" id="94219"/>
    <lineage>
        <taxon>Eukaryota</taxon>
        <taxon>Viridiplantae</taxon>
        <taxon>Streptophyta</taxon>
        <taxon>Embryophyta</taxon>
        <taxon>Tracheophyta</taxon>
        <taxon>Spermatophyta</taxon>
        <taxon>Magnoliopsida</taxon>
        <taxon>Liliopsida</taxon>
        <taxon>Asparagales</taxon>
        <taxon>Orchidaceae</taxon>
        <taxon>Epidendroideae</taxon>
        <taxon>Malaxideae</taxon>
        <taxon>Dendrobiinae</taxon>
        <taxon>Dendrobium</taxon>
    </lineage>
</organism>
<feature type="transmembrane region" description="Helical" evidence="2">
    <location>
        <begin position="102"/>
        <end position="123"/>
    </location>
</feature>
<dbReference type="EMBL" id="JAGYWB010000010">
    <property type="protein sequence ID" value="KAI0508126.1"/>
    <property type="molecule type" value="Genomic_DNA"/>
</dbReference>
<dbReference type="OrthoDB" id="10450962at2759"/>
<protein>
    <submittedName>
        <fullName evidence="3">Uncharacterized protein</fullName>
    </submittedName>
</protein>
<keyword evidence="4" id="KW-1185">Reference proteome</keyword>
<keyword evidence="2" id="KW-0812">Transmembrane</keyword>
<name>A0A8T3BCG1_DENNO</name>
<feature type="region of interest" description="Disordered" evidence="1">
    <location>
        <begin position="1"/>
        <end position="32"/>
    </location>
</feature>
<accession>A0A8T3BCG1</accession>
<proteinExistence type="predicted"/>
<sequence length="144" mass="15700">MPQSFSDLPRTPPRLYSPSRSQRAYDPSPLHTPLANFARAPDPFPCFPAAIAETPTSPRASSYTPLPDLPPDPCAISPCSRCSCLPTASEFSFRVARCAASCIFPFVCSLGLLFYIFHIQFLAPVLAFSSDEYLPALCIANTTH</sequence>